<dbReference type="GO" id="GO:0006888">
    <property type="term" value="P:endoplasmic reticulum to Golgi vesicle-mediated transport"/>
    <property type="evidence" value="ECO:0007669"/>
    <property type="project" value="TreeGrafter"/>
</dbReference>
<reference evidence="4 5" key="1">
    <citation type="submission" date="2014-04" db="EMBL/GenBank/DDBJ databases">
        <authorList>
            <consortium name="DOE Joint Genome Institute"/>
            <person name="Kuo A."/>
            <person name="Gay G."/>
            <person name="Dore J."/>
            <person name="Kohler A."/>
            <person name="Nagy L.G."/>
            <person name="Floudas D."/>
            <person name="Copeland A."/>
            <person name="Barry K.W."/>
            <person name="Cichocki N."/>
            <person name="Veneault-Fourrey C."/>
            <person name="LaButti K."/>
            <person name="Lindquist E.A."/>
            <person name="Lipzen A."/>
            <person name="Lundell T."/>
            <person name="Morin E."/>
            <person name="Murat C."/>
            <person name="Sun H."/>
            <person name="Tunlid A."/>
            <person name="Henrissat B."/>
            <person name="Grigoriev I.V."/>
            <person name="Hibbett D.S."/>
            <person name="Martin F."/>
            <person name="Nordberg H.P."/>
            <person name="Cantor M.N."/>
            <person name="Hua S.X."/>
        </authorList>
    </citation>
    <scope>NUCLEOTIDE SEQUENCE [LARGE SCALE GENOMIC DNA]</scope>
    <source>
        <strain evidence="5">h7</strain>
    </source>
</reference>
<gene>
    <name evidence="4" type="ORF">M413DRAFT_32345</name>
</gene>
<organism evidence="4 5">
    <name type="scientific">Hebeloma cylindrosporum</name>
    <dbReference type="NCBI Taxonomy" id="76867"/>
    <lineage>
        <taxon>Eukaryota</taxon>
        <taxon>Fungi</taxon>
        <taxon>Dikarya</taxon>
        <taxon>Basidiomycota</taxon>
        <taxon>Agaricomycotina</taxon>
        <taxon>Agaricomycetes</taxon>
        <taxon>Agaricomycetidae</taxon>
        <taxon>Agaricales</taxon>
        <taxon>Agaricineae</taxon>
        <taxon>Hymenogastraceae</taxon>
        <taxon>Hebeloma</taxon>
    </lineage>
</organism>
<protein>
    <recommendedName>
        <fullName evidence="3">Rab-GAP TBC domain-containing protein</fullName>
    </recommendedName>
</protein>
<feature type="domain" description="Rab-GAP TBC" evidence="3">
    <location>
        <begin position="32"/>
        <end position="223"/>
    </location>
</feature>
<feature type="compositionally biased region" description="Acidic residues" evidence="2">
    <location>
        <begin position="318"/>
        <end position="330"/>
    </location>
</feature>
<dbReference type="GO" id="GO:0005789">
    <property type="term" value="C:endoplasmic reticulum membrane"/>
    <property type="evidence" value="ECO:0007669"/>
    <property type="project" value="TreeGrafter"/>
</dbReference>
<dbReference type="EMBL" id="KN831816">
    <property type="protein sequence ID" value="KIM35691.1"/>
    <property type="molecule type" value="Genomic_DNA"/>
</dbReference>
<feature type="region of interest" description="Disordered" evidence="2">
    <location>
        <begin position="1"/>
        <end position="22"/>
    </location>
</feature>
<dbReference type="OrthoDB" id="206700at2759"/>
<evidence type="ECO:0000259" key="3">
    <source>
        <dbReference type="PROSITE" id="PS50086"/>
    </source>
</evidence>
<dbReference type="PANTHER" id="PTHR20913">
    <property type="entry name" value="TBC1 DOMAIN FAMILY MEMBER 20/GTPASE"/>
    <property type="match status" value="1"/>
</dbReference>
<reference evidence="5" key="2">
    <citation type="submission" date="2015-01" db="EMBL/GenBank/DDBJ databases">
        <title>Evolutionary Origins and Diversification of the Mycorrhizal Mutualists.</title>
        <authorList>
            <consortium name="DOE Joint Genome Institute"/>
            <consortium name="Mycorrhizal Genomics Consortium"/>
            <person name="Kohler A."/>
            <person name="Kuo A."/>
            <person name="Nagy L.G."/>
            <person name="Floudas D."/>
            <person name="Copeland A."/>
            <person name="Barry K.W."/>
            <person name="Cichocki N."/>
            <person name="Veneault-Fourrey C."/>
            <person name="LaButti K."/>
            <person name="Lindquist E.A."/>
            <person name="Lipzen A."/>
            <person name="Lundell T."/>
            <person name="Morin E."/>
            <person name="Murat C."/>
            <person name="Riley R."/>
            <person name="Ohm R."/>
            <person name="Sun H."/>
            <person name="Tunlid A."/>
            <person name="Henrissat B."/>
            <person name="Grigoriev I.V."/>
            <person name="Hibbett D.S."/>
            <person name="Martin F."/>
        </authorList>
    </citation>
    <scope>NUCLEOTIDE SEQUENCE [LARGE SCALE GENOMIC DNA]</scope>
    <source>
        <strain evidence="5">h7</strain>
    </source>
</reference>
<keyword evidence="5" id="KW-1185">Reference proteome</keyword>
<feature type="region of interest" description="Disordered" evidence="2">
    <location>
        <begin position="503"/>
        <end position="527"/>
    </location>
</feature>
<dbReference type="STRING" id="686832.A0A0C3BWC4"/>
<evidence type="ECO:0000256" key="1">
    <source>
        <dbReference type="ARBA" id="ARBA00022468"/>
    </source>
</evidence>
<evidence type="ECO:0000313" key="5">
    <source>
        <dbReference type="Proteomes" id="UP000053424"/>
    </source>
</evidence>
<feature type="region of interest" description="Disordered" evidence="2">
    <location>
        <begin position="318"/>
        <end position="405"/>
    </location>
</feature>
<sequence>MHSDEPHPTHVPKHRQPEVDWEGLRVRSLQKGGFGEDRVDIWPKLLHVSKQKATKDKKSFDATLEDEKPPHQDERQIGLDTDRSFVLYPVEPKLDREALQAGLHELLISLFRKRPQLSYFQGYHDIITVLFLTLPPELHSVCVEKLSLHRLRDSMGLGLEPVLGLLRVTKNLLDLADPTYAQVLEQTSPLPFYSLSNLLTLFSHDVPTLPLIQHIFDYLFCRPPIAAVYLAAAIILSRKAEVMRLQEEDEDGMIHSLLSSLPNLVDDADMVDAEEIKTEREPSPWIKEESTAAHDNTFFKEDGELNVSTADAIPQLEADAEDGGSPDDFLDGANAPSDGRCGHSLILADEPENLPDTGGADTVAPMLDDPPSDFTEQIPNDDENPSSKRSPSTPELPPSEDTSSAINPIKFEKSETPPPTLPPHAQLAKLVLTDLLKLADDLYDKYPPSHSMLALSSIMGPQSVVFTWSESLSALPSDNTAEAMVSHPELVVYPYIEVNPYQKETDEEEKEGRSKTARRKRRNKLKKSPFGHLEKKTVLAGTVIVLGVAVAIYGIKARNGPGSHGLFQTFADGHRTHGNVARDWKRVGGWVGGTLAGVSQKIMNGLSPDS</sequence>
<dbReference type="HOGENOM" id="CLU_024796_1_0_1"/>
<dbReference type="SUPFAM" id="SSF47923">
    <property type="entry name" value="Ypt/Rab-GAP domain of gyp1p"/>
    <property type="match status" value="2"/>
</dbReference>
<dbReference type="Proteomes" id="UP000053424">
    <property type="component" value="Unassembled WGS sequence"/>
</dbReference>
<keyword evidence="1" id="KW-0343">GTPase activation</keyword>
<evidence type="ECO:0000313" key="4">
    <source>
        <dbReference type="EMBL" id="KIM35691.1"/>
    </source>
</evidence>
<dbReference type="AlphaFoldDB" id="A0A0C3BWC4"/>
<dbReference type="Gene3D" id="1.10.8.1310">
    <property type="match status" value="1"/>
</dbReference>
<feature type="region of interest" description="Disordered" evidence="2">
    <location>
        <begin position="275"/>
        <end position="300"/>
    </location>
</feature>
<dbReference type="InterPro" id="IPR035969">
    <property type="entry name" value="Rab-GAP_TBC_sf"/>
</dbReference>
<dbReference type="InterPro" id="IPR000195">
    <property type="entry name" value="Rab-GAP-TBC_dom"/>
</dbReference>
<proteinExistence type="predicted"/>
<feature type="compositionally biased region" description="Basic residues" evidence="2">
    <location>
        <begin position="515"/>
        <end position="527"/>
    </location>
</feature>
<dbReference type="Gene3D" id="1.10.472.80">
    <property type="entry name" value="Ypt/Rab-GAP domain of gyp1p, domain 3"/>
    <property type="match status" value="1"/>
</dbReference>
<accession>A0A0C3BWC4</accession>
<dbReference type="GO" id="GO:0005096">
    <property type="term" value="F:GTPase activator activity"/>
    <property type="evidence" value="ECO:0007669"/>
    <property type="project" value="UniProtKB-KW"/>
</dbReference>
<evidence type="ECO:0000256" key="2">
    <source>
        <dbReference type="SAM" id="MobiDB-lite"/>
    </source>
</evidence>
<feature type="region of interest" description="Disordered" evidence="2">
    <location>
        <begin position="56"/>
        <end position="75"/>
    </location>
</feature>
<dbReference type="SMART" id="SM00164">
    <property type="entry name" value="TBC"/>
    <property type="match status" value="1"/>
</dbReference>
<name>A0A0C3BWC4_HEBCY</name>
<dbReference type="PANTHER" id="PTHR20913:SF7">
    <property type="entry name" value="RE60063P"/>
    <property type="match status" value="1"/>
</dbReference>
<dbReference type="PROSITE" id="PS50086">
    <property type="entry name" value="TBC_RABGAP"/>
    <property type="match status" value="1"/>
</dbReference>
<dbReference type="InterPro" id="IPR045913">
    <property type="entry name" value="TBC20/Gyp8-like"/>
</dbReference>
<dbReference type="Pfam" id="PF00566">
    <property type="entry name" value="RabGAP-TBC"/>
    <property type="match status" value="1"/>
</dbReference>